<dbReference type="Proteomes" id="UP000001449">
    <property type="component" value="Chromosome 1"/>
</dbReference>
<dbReference type="Pfam" id="PF13532">
    <property type="entry name" value="2OG-FeII_Oxy_2"/>
    <property type="match status" value="1"/>
</dbReference>
<dbReference type="eggNOG" id="KOG3200">
    <property type="taxonomic scope" value="Eukaryota"/>
</dbReference>
<dbReference type="GeneID" id="7449040"/>
<protein>
    <recommendedName>
        <fullName evidence="9">Fe2OG dioxygenase domain-containing protein</fullName>
    </recommendedName>
</protein>
<proteinExistence type="inferred from homology"/>
<evidence type="ECO:0000313" key="10">
    <source>
        <dbReference type="EMBL" id="EED96015.1"/>
    </source>
</evidence>
<dbReference type="PROSITE" id="PS51471">
    <property type="entry name" value="FE2OG_OXY"/>
    <property type="match status" value="1"/>
</dbReference>
<dbReference type="PANTHER" id="PTHR46030">
    <property type="entry name" value="ALPHA-KETOGLUTARATE-DEPENDENT DIOXYGENASE ALKB HOMOLOG 6"/>
    <property type="match status" value="1"/>
</dbReference>
<dbReference type="GO" id="GO:0046872">
    <property type="term" value="F:metal ion binding"/>
    <property type="evidence" value="ECO:0007669"/>
    <property type="project" value="UniProtKB-KW"/>
</dbReference>
<evidence type="ECO:0000256" key="3">
    <source>
        <dbReference type="ARBA" id="ARBA00022723"/>
    </source>
</evidence>
<dbReference type="InterPro" id="IPR032862">
    <property type="entry name" value="ALKBH6"/>
</dbReference>
<evidence type="ECO:0000256" key="4">
    <source>
        <dbReference type="ARBA" id="ARBA00022964"/>
    </source>
</evidence>
<evidence type="ECO:0000259" key="9">
    <source>
        <dbReference type="PROSITE" id="PS51471"/>
    </source>
</evidence>
<evidence type="ECO:0000256" key="1">
    <source>
        <dbReference type="ARBA" id="ARBA00004123"/>
    </source>
</evidence>
<dbReference type="HOGENOM" id="CLU_925856_0_0_1"/>
<dbReference type="GO" id="GO:0005634">
    <property type="term" value="C:nucleus"/>
    <property type="evidence" value="ECO:0000318"/>
    <property type="project" value="GO_Central"/>
</dbReference>
<evidence type="ECO:0000256" key="5">
    <source>
        <dbReference type="ARBA" id="ARBA00023002"/>
    </source>
</evidence>
<dbReference type="InterPro" id="IPR005123">
    <property type="entry name" value="Oxoglu/Fe-dep_dioxygenase_dom"/>
</dbReference>
<keyword evidence="5" id="KW-0560">Oxidoreductase</keyword>
<name>B8BRU1_THAPS</name>
<dbReference type="PANTHER" id="PTHR46030:SF1">
    <property type="entry name" value="ALPHA-KETOGLUTARATE-DEPENDENT DIOXYGENASE ALKB HOMOLOG 6"/>
    <property type="match status" value="1"/>
</dbReference>
<dbReference type="InterPro" id="IPR037151">
    <property type="entry name" value="AlkB-like_sf"/>
</dbReference>
<evidence type="ECO:0000256" key="8">
    <source>
        <dbReference type="SAM" id="MobiDB-lite"/>
    </source>
</evidence>
<dbReference type="KEGG" id="tps:THAPSDRAFT_1747"/>
<feature type="domain" description="Fe2OG dioxygenase" evidence="9">
    <location>
        <begin position="175"/>
        <end position="301"/>
    </location>
</feature>
<comment type="subcellular location">
    <subcellularLocation>
        <location evidence="1">Nucleus</location>
    </subcellularLocation>
</comment>
<sequence>MNAIDYKELRRQERRRLKAKASGDGVESNGTIVADSSPSTSTSSDNVAPSTIHLFATLLPHNKLSNDIHRISSPLPINSVFYARNFLDEKSNEGIASWIKTIPDYSDHRGNGVGTKRLSEQQESLQHNGKWTRLRHAKRKVALFDGTLPSCILPPILQRMSQTLVEIGAFPSSKPPNHVLINEYQAGEGIMPHTDGPAYESRTATISLGGSDVIFKLWPRQRYDEDTISNNNSRPSMELVLHGTGSLVVFTDDAYLKHCHEISEGVLEETTSPNGICGNDSDGGTLVKRGHRISLTFRCKK</sequence>
<dbReference type="OMA" id="IFKLWPR"/>
<keyword evidence="3" id="KW-0479">Metal-binding</keyword>
<reference evidence="10 11" key="1">
    <citation type="journal article" date="2004" name="Science">
        <title>The genome of the diatom Thalassiosira pseudonana: ecology, evolution, and metabolism.</title>
        <authorList>
            <person name="Armbrust E.V."/>
            <person name="Berges J.A."/>
            <person name="Bowler C."/>
            <person name="Green B.R."/>
            <person name="Martinez D."/>
            <person name="Putnam N.H."/>
            <person name="Zhou S."/>
            <person name="Allen A.E."/>
            <person name="Apt K.E."/>
            <person name="Bechner M."/>
            <person name="Brzezinski M.A."/>
            <person name="Chaal B.K."/>
            <person name="Chiovitti A."/>
            <person name="Davis A.K."/>
            <person name="Demarest M.S."/>
            <person name="Detter J.C."/>
            <person name="Glavina T."/>
            <person name="Goodstein D."/>
            <person name="Hadi M.Z."/>
            <person name="Hellsten U."/>
            <person name="Hildebrand M."/>
            <person name="Jenkins B.D."/>
            <person name="Jurka J."/>
            <person name="Kapitonov V.V."/>
            <person name="Kroger N."/>
            <person name="Lau W.W."/>
            <person name="Lane T.W."/>
            <person name="Larimer F.W."/>
            <person name="Lippmeier J.C."/>
            <person name="Lucas S."/>
            <person name="Medina M."/>
            <person name="Montsant A."/>
            <person name="Obornik M."/>
            <person name="Parker M.S."/>
            <person name="Palenik B."/>
            <person name="Pazour G.J."/>
            <person name="Richardson P.M."/>
            <person name="Rynearson T.A."/>
            <person name="Saito M.A."/>
            <person name="Schwartz D.C."/>
            <person name="Thamatrakoln K."/>
            <person name="Valentin K."/>
            <person name="Vardi A."/>
            <person name="Wilkerson F.P."/>
            <person name="Rokhsar D.S."/>
        </authorList>
    </citation>
    <scope>NUCLEOTIDE SEQUENCE [LARGE SCALE GENOMIC DNA]</scope>
    <source>
        <strain evidence="10 11">CCMP1335</strain>
    </source>
</reference>
<keyword evidence="6" id="KW-0408">Iron</keyword>
<dbReference type="STRING" id="35128.B8BRU1"/>
<keyword evidence="7" id="KW-0539">Nucleus</keyword>
<comment type="similarity">
    <text evidence="2">Belongs to the alkB family.</text>
</comment>
<evidence type="ECO:0000313" key="11">
    <source>
        <dbReference type="Proteomes" id="UP000001449"/>
    </source>
</evidence>
<dbReference type="RefSeq" id="XP_002286374.1">
    <property type="nucleotide sequence ID" value="XM_002286338.1"/>
</dbReference>
<dbReference type="AlphaFoldDB" id="B8BRU1"/>
<evidence type="ECO:0000256" key="2">
    <source>
        <dbReference type="ARBA" id="ARBA00007879"/>
    </source>
</evidence>
<dbReference type="EMBL" id="CM000638">
    <property type="protein sequence ID" value="EED96015.1"/>
    <property type="molecule type" value="Genomic_DNA"/>
</dbReference>
<dbReference type="InParanoid" id="B8BRU1"/>
<evidence type="ECO:0000256" key="7">
    <source>
        <dbReference type="ARBA" id="ARBA00023242"/>
    </source>
</evidence>
<dbReference type="SUPFAM" id="SSF51197">
    <property type="entry name" value="Clavaminate synthase-like"/>
    <property type="match status" value="1"/>
</dbReference>
<feature type="region of interest" description="Disordered" evidence="8">
    <location>
        <begin position="17"/>
        <end position="46"/>
    </location>
</feature>
<organism evidence="10 11">
    <name type="scientific">Thalassiosira pseudonana</name>
    <name type="common">Marine diatom</name>
    <name type="synonym">Cyclotella nana</name>
    <dbReference type="NCBI Taxonomy" id="35128"/>
    <lineage>
        <taxon>Eukaryota</taxon>
        <taxon>Sar</taxon>
        <taxon>Stramenopiles</taxon>
        <taxon>Ochrophyta</taxon>
        <taxon>Bacillariophyta</taxon>
        <taxon>Coscinodiscophyceae</taxon>
        <taxon>Thalassiosirophycidae</taxon>
        <taxon>Thalassiosirales</taxon>
        <taxon>Thalassiosiraceae</taxon>
        <taxon>Thalassiosira</taxon>
    </lineage>
</organism>
<evidence type="ECO:0000256" key="6">
    <source>
        <dbReference type="ARBA" id="ARBA00023004"/>
    </source>
</evidence>
<dbReference type="PaxDb" id="35128-Thaps1747"/>
<gene>
    <name evidence="10" type="ORF">THAPSDRAFT_1747</name>
</gene>
<accession>B8BRU1</accession>
<dbReference type="Gene3D" id="2.60.120.590">
    <property type="entry name" value="Alpha-ketoglutarate-dependent dioxygenase AlkB-like"/>
    <property type="match status" value="1"/>
</dbReference>
<reference evidence="10 11" key="2">
    <citation type="journal article" date="2008" name="Nature">
        <title>The Phaeodactylum genome reveals the evolutionary history of diatom genomes.</title>
        <authorList>
            <person name="Bowler C."/>
            <person name="Allen A.E."/>
            <person name="Badger J.H."/>
            <person name="Grimwood J."/>
            <person name="Jabbari K."/>
            <person name="Kuo A."/>
            <person name="Maheswari U."/>
            <person name="Martens C."/>
            <person name="Maumus F."/>
            <person name="Otillar R.P."/>
            <person name="Rayko E."/>
            <person name="Salamov A."/>
            <person name="Vandepoele K."/>
            <person name="Beszteri B."/>
            <person name="Gruber A."/>
            <person name="Heijde M."/>
            <person name="Katinka M."/>
            <person name="Mock T."/>
            <person name="Valentin K."/>
            <person name="Verret F."/>
            <person name="Berges J.A."/>
            <person name="Brownlee C."/>
            <person name="Cadoret J.P."/>
            <person name="Chiovitti A."/>
            <person name="Choi C.J."/>
            <person name="Coesel S."/>
            <person name="De Martino A."/>
            <person name="Detter J.C."/>
            <person name="Durkin C."/>
            <person name="Falciatore A."/>
            <person name="Fournet J."/>
            <person name="Haruta M."/>
            <person name="Huysman M.J."/>
            <person name="Jenkins B.D."/>
            <person name="Jiroutova K."/>
            <person name="Jorgensen R.E."/>
            <person name="Joubert Y."/>
            <person name="Kaplan A."/>
            <person name="Kroger N."/>
            <person name="Kroth P.G."/>
            <person name="La Roche J."/>
            <person name="Lindquist E."/>
            <person name="Lommer M."/>
            <person name="Martin-Jezequel V."/>
            <person name="Lopez P.J."/>
            <person name="Lucas S."/>
            <person name="Mangogna M."/>
            <person name="McGinnis K."/>
            <person name="Medlin L.K."/>
            <person name="Montsant A."/>
            <person name="Oudot-Le Secq M.P."/>
            <person name="Napoli C."/>
            <person name="Obornik M."/>
            <person name="Parker M.S."/>
            <person name="Petit J.L."/>
            <person name="Porcel B.M."/>
            <person name="Poulsen N."/>
            <person name="Robison M."/>
            <person name="Rychlewski L."/>
            <person name="Rynearson T.A."/>
            <person name="Schmutz J."/>
            <person name="Shapiro H."/>
            <person name="Siaut M."/>
            <person name="Stanley M."/>
            <person name="Sussman M.R."/>
            <person name="Taylor A.R."/>
            <person name="Vardi A."/>
            <person name="von Dassow P."/>
            <person name="Vyverman W."/>
            <person name="Willis A."/>
            <person name="Wyrwicz L.S."/>
            <person name="Rokhsar D.S."/>
            <person name="Weissenbach J."/>
            <person name="Armbrust E.V."/>
            <person name="Green B.R."/>
            <person name="Van de Peer Y."/>
            <person name="Grigoriev I.V."/>
        </authorList>
    </citation>
    <scope>NUCLEOTIDE SEQUENCE [LARGE SCALE GENOMIC DNA]</scope>
    <source>
        <strain evidence="10 11">CCMP1335</strain>
    </source>
</reference>
<keyword evidence="4" id="KW-0223">Dioxygenase</keyword>
<keyword evidence="11" id="KW-1185">Reference proteome</keyword>
<dbReference type="InterPro" id="IPR027450">
    <property type="entry name" value="AlkB-like"/>
</dbReference>
<dbReference type="GO" id="GO:0051213">
    <property type="term" value="F:dioxygenase activity"/>
    <property type="evidence" value="ECO:0007669"/>
    <property type="project" value="UniProtKB-KW"/>
</dbReference>